<feature type="region of interest" description="Disordered" evidence="7">
    <location>
        <begin position="70"/>
        <end position="112"/>
    </location>
</feature>
<dbReference type="EMBL" id="GDJX01008188">
    <property type="protein sequence ID" value="JAT59748.1"/>
    <property type="molecule type" value="Transcribed_RNA"/>
</dbReference>
<reference evidence="9" key="1">
    <citation type="submission" date="2015-07" db="EMBL/GenBank/DDBJ databases">
        <title>Transcriptome Assembly of Anthurium amnicola.</title>
        <authorList>
            <person name="Suzuki J."/>
        </authorList>
    </citation>
    <scope>NUCLEOTIDE SEQUENCE</scope>
</reference>
<comment type="similarity">
    <text evidence="2">Belongs to the TMEM161 family.</text>
</comment>
<feature type="transmembrane region" description="Helical" evidence="8">
    <location>
        <begin position="210"/>
        <end position="231"/>
    </location>
</feature>
<evidence type="ECO:0000256" key="1">
    <source>
        <dbReference type="ARBA" id="ARBA00004141"/>
    </source>
</evidence>
<feature type="transmembrane region" description="Helical" evidence="8">
    <location>
        <begin position="385"/>
        <end position="407"/>
    </location>
</feature>
<dbReference type="PANTHER" id="PTHR13624">
    <property type="entry name" value="RE42071P"/>
    <property type="match status" value="1"/>
</dbReference>
<dbReference type="InterPro" id="IPR019395">
    <property type="entry name" value="Transmembrane_161A/B"/>
</dbReference>
<dbReference type="AlphaFoldDB" id="A0A1D1YYM5"/>
<protein>
    <submittedName>
        <fullName evidence="9">Transmembrane protein 161B</fullName>
    </submittedName>
</protein>
<feature type="non-terminal residue" evidence="9">
    <location>
        <position position="1"/>
    </location>
</feature>
<feature type="transmembrane region" description="Helical" evidence="8">
    <location>
        <begin position="243"/>
        <end position="264"/>
    </location>
</feature>
<evidence type="ECO:0000256" key="5">
    <source>
        <dbReference type="ARBA" id="ARBA00023136"/>
    </source>
</evidence>
<feature type="transmembrane region" description="Helical" evidence="8">
    <location>
        <begin position="143"/>
        <end position="161"/>
    </location>
</feature>
<evidence type="ECO:0000256" key="2">
    <source>
        <dbReference type="ARBA" id="ARBA00009706"/>
    </source>
</evidence>
<feature type="transmembrane region" description="Helical" evidence="8">
    <location>
        <begin position="176"/>
        <end position="198"/>
    </location>
</feature>
<feature type="transmembrane region" description="Helical" evidence="8">
    <location>
        <begin position="285"/>
        <end position="310"/>
    </location>
</feature>
<evidence type="ECO:0000256" key="7">
    <source>
        <dbReference type="SAM" id="MobiDB-lite"/>
    </source>
</evidence>
<keyword evidence="6" id="KW-0325">Glycoprotein</keyword>
<dbReference type="Pfam" id="PF10268">
    <property type="entry name" value="Tmemb_161AB"/>
    <property type="match status" value="1"/>
</dbReference>
<evidence type="ECO:0000256" key="6">
    <source>
        <dbReference type="ARBA" id="ARBA00023180"/>
    </source>
</evidence>
<proteinExistence type="inferred from homology"/>
<dbReference type="GO" id="GO:0016020">
    <property type="term" value="C:membrane"/>
    <property type="evidence" value="ECO:0007669"/>
    <property type="project" value="UniProtKB-SubCell"/>
</dbReference>
<keyword evidence="4 8" id="KW-1133">Transmembrane helix</keyword>
<feature type="transmembrane region" description="Helical" evidence="8">
    <location>
        <begin position="438"/>
        <end position="457"/>
    </location>
</feature>
<name>A0A1D1YYM5_9ARAE</name>
<dbReference type="PANTHER" id="PTHR13624:SF6">
    <property type="entry name" value="EMEI"/>
    <property type="match status" value="1"/>
</dbReference>
<evidence type="ECO:0000256" key="3">
    <source>
        <dbReference type="ARBA" id="ARBA00022692"/>
    </source>
</evidence>
<evidence type="ECO:0000313" key="9">
    <source>
        <dbReference type="EMBL" id="JAT59748.1"/>
    </source>
</evidence>
<comment type="subcellular location">
    <subcellularLocation>
        <location evidence="1">Membrane</location>
        <topology evidence="1">Multi-pass membrane protein</topology>
    </subcellularLocation>
</comment>
<feature type="transmembrane region" description="Helical" evidence="8">
    <location>
        <begin position="26"/>
        <end position="48"/>
    </location>
</feature>
<sequence>LSLSLCAGDWSLDRTMSLLPAAAAGYANLAAHAGLVAAVALVATYLALPSRLLEGLHTYIHPENLGNGDGLRAAIRRPSDQCPPAPEQPHLRRRPRSGRNGYGSSGAGGRGKSVFDEASAQLLRLRLVDSHLRTRAYFPEYRGAFVSTIAAVSGLLLGRFFPAETPDSDPPPAAKAVPALSSLLAASYVFFSLAKLSFERSATKRSERQLAACFGFLGFVAALPILSVLSPSVFDFGFRGGGLGLWGIAASAAAGCLAASLFVPATRAARSLWLGTDQLRWNLEVISCGTAARVLFYLAFITSVIAPLMWIKPVAELPAKKSRPEKFEELRVWLLAASAALQLVVIRPNVQTYLNEAVLSWYQRLHASKVPDLDFGRAKVFLHNYYLCLVVLQFFAAPALGMLLLGLSQMRGNLFGGILFVGKLTDCSSTAKEVALFLAWWIAFVWAIYTTATLALLRRGFLSIS</sequence>
<evidence type="ECO:0000256" key="8">
    <source>
        <dbReference type="SAM" id="Phobius"/>
    </source>
</evidence>
<feature type="compositionally biased region" description="Gly residues" evidence="7">
    <location>
        <begin position="100"/>
        <end position="111"/>
    </location>
</feature>
<keyword evidence="3 8" id="KW-0812">Transmembrane</keyword>
<evidence type="ECO:0000256" key="4">
    <source>
        <dbReference type="ARBA" id="ARBA00022989"/>
    </source>
</evidence>
<gene>
    <name evidence="9" type="primary">TMEM161B</name>
    <name evidence="9" type="ORF">g.37157</name>
</gene>
<accession>A0A1D1YYM5</accession>
<keyword evidence="5 8" id="KW-0472">Membrane</keyword>
<organism evidence="9">
    <name type="scientific">Anthurium amnicola</name>
    <dbReference type="NCBI Taxonomy" id="1678845"/>
    <lineage>
        <taxon>Eukaryota</taxon>
        <taxon>Viridiplantae</taxon>
        <taxon>Streptophyta</taxon>
        <taxon>Embryophyta</taxon>
        <taxon>Tracheophyta</taxon>
        <taxon>Spermatophyta</taxon>
        <taxon>Magnoliopsida</taxon>
        <taxon>Liliopsida</taxon>
        <taxon>Araceae</taxon>
        <taxon>Pothoideae</taxon>
        <taxon>Potheae</taxon>
        <taxon>Anthurium</taxon>
    </lineage>
</organism>